<feature type="transmembrane region" description="Helical" evidence="5">
    <location>
        <begin position="24"/>
        <end position="45"/>
    </location>
</feature>
<evidence type="ECO:0000256" key="1">
    <source>
        <dbReference type="ARBA" id="ARBA00004141"/>
    </source>
</evidence>
<dbReference type="EMBL" id="JACYWE010000006">
    <property type="protein sequence ID" value="MBD8507014.1"/>
    <property type="molecule type" value="Genomic_DNA"/>
</dbReference>
<feature type="transmembrane region" description="Helical" evidence="5">
    <location>
        <begin position="166"/>
        <end position="189"/>
    </location>
</feature>
<keyword evidence="3 5" id="KW-1133">Transmembrane helix</keyword>
<dbReference type="RefSeq" id="WP_192039479.1">
    <property type="nucleotide sequence ID" value="NZ_JACYWE010000006.1"/>
</dbReference>
<evidence type="ECO:0000259" key="6">
    <source>
        <dbReference type="Pfam" id="PF12698"/>
    </source>
</evidence>
<comment type="caution">
    <text evidence="7">The sequence shown here is derived from an EMBL/GenBank/DDBJ whole genome shotgun (WGS) entry which is preliminary data.</text>
</comment>
<dbReference type="InterPro" id="IPR013525">
    <property type="entry name" value="ABC2_TM"/>
</dbReference>
<evidence type="ECO:0000256" key="4">
    <source>
        <dbReference type="ARBA" id="ARBA00023136"/>
    </source>
</evidence>
<feature type="transmembrane region" description="Helical" evidence="5">
    <location>
        <begin position="210"/>
        <end position="237"/>
    </location>
</feature>
<feature type="transmembrane region" description="Helical" evidence="5">
    <location>
        <begin position="281"/>
        <end position="305"/>
    </location>
</feature>
<dbReference type="Gene3D" id="3.40.1710.10">
    <property type="entry name" value="abc type-2 transporter like domain"/>
    <property type="match status" value="1"/>
</dbReference>
<evidence type="ECO:0000256" key="3">
    <source>
        <dbReference type="ARBA" id="ARBA00022989"/>
    </source>
</evidence>
<name>A0A927JD33_9ACTN</name>
<reference evidence="7" key="1">
    <citation type="submission" date="2020-09" db="EMBL/GenBank/DDBJ databases">
        <title>Hoyosella lacisalsi sp. nov., a halotolerant actinobacterium isolated from soil of Lake Gudzhirganskoe.</title>
        <authorList>
            <person name="Yang Q."/>
            <person name="Guo P.Y."/>
            <person name="Liu S.W."/>
            <person name="Li F.N."/>
            <person name="Sun C.H."/>
        </authorList>
    </citation>
    <scope>NUCLEOTIDE SEQUENCE</scope>
    <source>
        <strain evidence="7">G463</strain>
    </source>
</reference>
<proteinExistence type="predicted"/>
<dbReference type="Pfam" id="PF12698">
    <property type="entry name" value="ABC2_membrane_3"/>
    <property type="match status" value="1"/>
</dbReference>
<organism evidence="7 8">
    <name type="scientific">Lolliginicoccus lacisalsi</name>
    <dbReference type="NCBI Taxonomy" id="2742202"/>
    <lineage>
        <taxon>Bacteria</taxon>
        <taxon>Bacillati</taxon>
        <taxon>Actinomycetota</taxon>
        <taxon>Actinomycetes</taxon>
        <taxon>Mycobacteriales</taxon>
        <taxon>Hoyosellaceae</taxon>
        <taxon>Lolliginicoccus</taxon>
    </lineage>
</organism>
<keyword evidence="8" id="KW-1185">Reference proteome</keyword>
<evidence type="ECO:0000313" key="8">
    <source>
        <dbReference type="Proteomes" id="UP000642993"/>
    </source>
</evidence>
<feature type="domain" description="ABC-2 type transporter transmembrane" evidence="6">
    <location>
        <begin position="27"/>
        <end position="338"/>
    </location>
</feature>
<keyword evidence="2 5" id="KW-0812">Transmembrane</keyword>
<dbReference type="AlphaFoldDB" id="A0A927JD33"/>
<dbReference type="Proteomes" id="UP000642993">
    <property type="component" value="Unassembled WGS sequence"/>
</dbReference>
<evidence type="ECO:0000256" key="5">
    <source>
        <dbReference type="SAM" id="Phobius"/>
    </source>
</evidence>
<protein>
    <submittedName>
        <fullName evidence="7">ABC transporter permease</fullName>
    </submittedName>
</protein>
<dbReference type="PANTHER" id="PTHR43077">
    <property type="entry name" value="TRANSPORT PERMEASE YVFS-RELATED"/>
    <property type="match status" value="1"/>
</dbReference>
<evidence type="ECO:0000313" key="7">
    <source>
        <dbReference type="EMBL" id="MBD8507014.1"/>
    </source>
</evidence>
<accession>A0A927JD33</accession>
<evidence type="ECO:0000256" key="2">
    <source>
        <dbReference type="ARBA" id="ARBA00022692"/>
    </source>
</evidence>
<dbReference type="PANTHER" id="PTHR43077:SF10">
    <property type="entry name" value="TRANSPORT PERMEASE PROTEIN"/>
    <property type="match status" value="1"/>
</dbReference>
<sequence length="367" mass="38194">MTALRALAAMITRNLRIALRRPELLVQTMAVPVVVVALASVIFGASNAWPIAVVDQASSTESRQFAQAINATQGPTGPYFDIIETDGTDAAELLEDGRLHLVITIPPGFEDTGIVEIATYNINTDAMKNVRLRVTTAANLYDSATSADQIVALIDKERAEDVPRTAFMGGSAIILALLLGAALISANLYAIDSEHRTEKEIALTPLGSYIAGLGAAAAGWILAFVAAVPTVLVALAFGTRAGPGEIVQTAVIVLPAIAAAAGVGVLIAVRLRTHRVIQPVLILLALGSYFASGGFISVSALPPLARALNTWWPPSYVFEWSNPLLHGFESGPTLVAVASVSLAAVLGIGLAAAAAQQASRRNVAHGQ</sequence>
<comment type="subcellular location">
    <subcellularLocation>
        <location evidence="1">Membrane</location>
        <topology evidence="1">Multi-pass membrane protein</topology>
    </subcellularLocation>
</comment>
<dbReference type="GO" id="GO:0140359">
    <property type="term" value="F:ABC-type transporter activity"/>
    <property type="evidence" value="ECO:0007669"/>
    <property type="project" value="InterPro"/>
</dbReference>
<feature type="transmembrane region" description="Helical" evidence="5">
    <location>
        <begin position="249"/>
        <end position="269"/>
    </location>
</feature>
<keyword evidence="4 5" id="KW-0472">Membrane</keyword>
<feature type="transmembrane region" description="Helical" evidence="5">
    <location>
        <begin position="334"/>
        <end position="355"/>
    </location>
</feature>
<dbReference type="GO" id="GO:0016020">
    <property type="term" value="C:membrane"/>
    <property type="evidence" value="ECO:0007669"/>
    <property type="project" value="UniProtKB-SubCell"/>
</dbReference>
<dbReference type="InterPro" id="IPR051328">
    <property type="entry name" value="T7SS_ABC-Transporter"/>
</dbReference>
<gene>
    <name evidence="7" type="ORF">HT102_10985</name>
</gene>